<dbReference type="FunFam" id="3.80.10.10:FF:000041">
    <property type="entry name" value="LRR receptor-like serine/threonine-protein kinase ERECTA"/>
    <property type="match status" value="1"/>
</dbReference>
<evidence type="ECO:0000256" key="7">
    <source>
        <dbReference type="ARBA" id="ARBA00023180"/>
    </source>
</evidence>
<evidence type="ECO:0008006" key="11">
    <source>
        <dbReference type="Google" id="ProtNLM"/>
    </source>
</evidence>
<dbReference type="InterPro" id="IPR001611">
    <property type="entry name" value="Leu-rich_rpt"/>
</dbReference>
<evidence type="ECO:0000256" key="3">
    <source>
        <dbReference type="ARBA" id="ARBA00022729"/>
    </source>
</evidence>
<evidence type="ECO:0000256" key="8">
    <source>
        <dbReference type="SAM" id="Phobius"/>
    </source>
</evidence>
<dbReference type="InterPro" id="IPR051716">
    <property type="entry name" value="Plant_RL_S/T_kinase"/>
</dbReference>
<keyword evidence="10" id="KW-1185">Reference proteome</keyword>
<evidence type="ECO:0000313" key="9">
    <source>
        <dbReference type="EMBL" id="RAL47884.1"/>
    </source>
</evidence>
<dbReference type="Pfam" id="PF00560">
    <property type="entry name" value="LRR_1"/>
    <property type="match status" value="3"/>
</dbReference>
<dbReference type="Proteomes" id="UP000249390">
    <property type="component" value="Unassembled WGS sequence"/>
</dbReference>
<evidence type="ECO:0000256" key="2">
    <source>
        <dbReference type="ARBA" id="ARBA00022614"/>
    </source>
</evidence>
<dbReference type="InterPro" id="IPR032675">
    <property type="entry name" value="LRR_dom_sf"/>
</dbReference>
<feature type="transmembrane region" description="Helical" evidence="8">
    <location>
        <begin position="103"/>
        <end position="123"/>
    </location>
</feature>
<comment type="caution">
    <text evidence="9">The sequence shown here is derived from an EMBL/GenBank/DDBJ whole genome shotgun (WGS) entry which is preliminary data.</text>
</comment>
<dbReference type="PANTHER" id="PTHR48053">
    <property type="entry name" value="LEUCINE RICH REPEAT FAMILY PROTEIN, EXPRESSED"/>
    <property type="match status" value="1"/>
</dbReference>
<keyword evidence="4" id="KW-0677">Repeat</keyword>
<keyword evidence="7" id="KW-0325">Glycoprotein</keyword>
<name>A0A328DQL4_9ASTE</name>
<evidence type="ECO:0000256" key="4">
    <source>
        <dbReference type="ARBA" id="ARBA00022737"/>
    </source>
</evidence>
<dbReference type="EMBL" id="NQVE01000110">
    <property type="protein sequence ID" value="RAL47884.1"/>
    <property type="molecule type" value="Genomic_DNA"/>
</dbReference>
<proteinExistence type="predicted"/>
<keyword evidence="2" id="KW-0433">Leucine-rich repeat</keyword>
<evidence type="ECO:0000256" key="6">
    <source>
        <dbReference type="ARBA" id="ARBA00023170"/>
    </source>
</evidence>
<keyword evidence="5 8" id="KW-0472">Membrane</keyword>
<gene>
    <name evidence="9" type="ORF">DM860_011469</name>
</gene>
<sequence>MVNIVGFYAKQNRLSGHLDELFAASTIWRIEILNLTSNSFSCSLPPSLGNMSYLTCLDLHGNGFAGGIPGEILNLTQLEYLDLSWNRLSGRIPDPGRNTNLELILSAVMAGTLTIIVLAVFLLRTKKWKPKNRGGGRRRGFDDDDD</sequence>
<keyword evidence="8" id="KW-0812">Transmembrane</keyword>
<accession>A0A328DQL4</accession>
<dbReference type="Gene3D" id="3.80.10.10">
    <property type="entry name" value="Ribonuclease Inhibitor"/>
    <property type="match status" value="1"/>
</dbReference>
<evidence type="ECO:0000256" key="1">
    <source>
        <dbReference type="ARBA" id="ARBA00004479"/>
    </source>
</evidence>
<dbReference type="PANTHER" id="PTHR48053:SF126">
    <property type="entry name" value="MDIS1-INTERACTING RECEPTOR LIKE KINASE 2-LIKE ISOFORM X1"/>
    <property type="match status" value="1"/>
</dbReference>
<keyword evidence="6" id="KW-0675">Receptor</keyword>
<reference evidence="9 10" key="1">
    <citation type="submission" date="2018-06" db="EMBL/GenBank/DDBJ databases">
        <title>The Genome of Cuscuta australis (Dodder) Provides Insight into the Evolution of Plant Parasitism.</title>
        <authorList>
            <person name="Liu H."/>
        </authorList>
    </citation>
    <scope>NUCLEOTIDE SEQUENCE [LARGE SCALE GENOMIC DNA]</scope>
    <source>
        <strain evidence="10">cv. Yunnan</strain>
        <tissue evidence="9">Vines</tissue>
    </source>
</reference>
<protein>
    <recommendedName>
        <fullName evidence="11">Leucine-rich repeat-containing N-terminal plant-type domain-containing protein</fullName>
    </recommendedName>
</protein>
<keyword evidence="8" id="KW-1133">Transmembrane helix</keyword>
<evidence type="ECO:0000256" key="5">
    <source>
        <dbReference type="ARBA" id="ARBA00023136"/>
    </source>
</evidence>
<evidence type="ECO:0000313" key="10">
    <source>
        <dbReference type="Proteomes" id="UP000249390"/>
    </source>
</evidence>
<dbReference type="SUPFAM" id="SSF52058">
    <property type="entry name" value="L domain-like"/>
    <property type="match status" value="1"/>
</dbReference>
<keyword evidence="3" id="KW-0732">Signal</keyword>
<dbReference type="GO" id="GO:0016020">
    <property type="term" value="C:membrane"/>
    <property type="evidence" value="ECO:0007669"/>
    <property type="project" value="UniProtKB-SubCell"/>
</dbReference>
<dbReference type="AlphaFoldDB" id="A0A328DQL4"/>
<organism evidence="9 10">
    <name type="scientific">Cuscuta australis</name>
    <dbReference type="NCBI Taxonomy" id="267555"/>
    <lineage>
        <taxon>Eukaryota</taxon>
        <taxon>Viridiplantae</taxon>
        <taxon>Streptophyta</taxon>
        <taxon>Embryophyta</taxon>
        <taxon>Tracheophyta</taxon>
        <taxon>Spermatophyta</taxon>
        <taxon>Magnoliopsida</taxon>
        <taxon>eudicotyledons</taxon>
        <taxon>Gunneridae</taxon>
        <taxon>Pentapetalae</taxon>
        <taxon>asterids</taxon>
        <taxon>lamiids</taxon>
        <taxon>Solanales</taxon>
        <taxon>Convolvulaceae</taxon>
        <taxon>Cuscuteae</taxon>
        <taxon>Cuscuta</taxon>
        <taxon>Cuscuta subgen. Grammica</taxon>
        <taxon>Cuscuta sect. Cleistogrammica</taxon>
    </lineage>
</organism>
<comment type="subcellular location">
    <subcellularLocation>
        <location evidence="1">Membrane</location>
        <topology evidence="1">Single-pass type I membrane protein</topology>
    </subcellularLocation>
</comment>